<accession>A0ACB7V9T7</accession>
<dbReference type="EC" id="2.7.7.49" evidence="1"/>
<evidence type="ECO:0000313" key="2">
    <source>
        <dbReference type="Proteomes" id="UP000827976"/>
    </source>
</evidence>
<keyword evidence="1" id="KW-0808">Transferase</keyword>
<keyword evidence="1" id="KW-0548">Nucleotidyltransferase</keyword>
<keyword evidence="1" id="KW-0695">RNA-directed DNA polymerase</keyword>
<reference evidence="2" key="1">
    <citation type="journal article" date="2022" name="Nat. Commun.">
        <title>Chromosome evolution and the genetic basis of agronomically important traits in greater yam.</title>
        <authorList>
            <person name="Bredeson J.V."/>
            <person name="Lyons J.B."/>
            <person name="Oniyinde I.O."/>
            <person name="Okereke N.R."/>
            <person name="Kolade O."/>
            <person name="Nnabue I."/>
            <person name="Nwadili C.O."/>
            <person name="Hribova E."/>
            <person name="Parker M."/>
            <person name="Nwogha J."/>
            <person name="Shu S."/>
            <person name="Carlson J."/>
            <person name="Kariba R."/>
            <person name="Muthemba S."/>
            <person name="Knop K."/>
            <person name="Barton G.J."/>
            <person name="Sherwood A.V."/>
            <person name="Lopez-Montes A."/>
            <person name="Asiedu R."/>
            <person name="Jamnadass R."/>
            <person name="Muchugi A."/>
            <person name="Goodstein D."/>
            <person name="Egesi C.N."/>
            <person name="Featherston J."/>
            <person name="Asfaw A."/>
            <person name="Simpson G.G."/>
            <person name="Dolezel J."/>
            <person name="Hendre P.S."/>
            <person name="Van Deynze A."/>
            <person name="Kumar P.L."/>
            <person name="Obidiegwu J.E."/>
            <person name="Bhattacharjee R."/>
            <person name="Rokhsar D.S."/>
        </authorList>
    </citation>
    <scope>NUCLEOTIDE SEQUENCE [LARGE SCALE GENOMIC DNA]</scope>
    <source>
        <strain evidence="2">cv. TDa95/00328</strain>
    </source>
</reference>
<comment type="caution">
    <text evidence="1">The sequence shown here is derived from an EMBL/GenBank/DDBJ whole genome shotgun (WGS) entry which is preliminary data.</text>
</comment>
<gene>
    <name evidence="1" type="ORF">IHE45_10G022100</name>
</gene>
<sequence length="108" mass="12144">MHTVQQCQDAVLLNEEGTLPKMHYDKNGDNEDIWYLDNGASNHMTGHCEKFQELDEAVTGRVRIGDGSTVQIMGKGTIVFAYKNGEHKALQEVYYIPKLCSNIISLAR</sequence>
<organism evidence="1 2">
    <name type="scientific">Dioscorea alata</name>
    <name type="common">Purple yam</name>
    <dbReference type="NCBI Taxonomy" id="55571"/>
    <lineage>
        <taxon>Eukaryota</taxon>
        <taxon>Viridiplantae</taxon>
        <taxon>Streptophyta</taxon>
        <taxon>Embryophyta</taxon>
        <taxon>Tracheophyta</taxon>
        <taxon>Spermatophyta</taxon>
        <taxon>Magnoliopsida</taxon>
        <taxon>Liliopsida</taxon>
        <taxon>Dioscoreales</taxon>
        <taxon>Dioscoreaceae</taxon>
        <taxon>Dioscorea</taxon>
    </lineage>
</organism>
<protein>
    <submittedName>
        <fullName evidence="1">RNA-directed DNA polymerase protein</fullName>
        <ecNumber evidence="1">2.7.7.49</ecNumber>
    </submittedName>
</protein>
<dbReference type="EMBL" id="CM037020">
    <property type="protein sequence ID" value="KAH7670376.1"/>
    <property type="molecule type" value="Genomic_DNA"/>
</dbReference>
<evidence type="ECO:0000313" key="1">
    <source>
        <dbReference type="EMBL" id="KAH7670376.1"/>
    </source>
</evidence>
<dbReference type="Proteomes" id="UP000827976">
    <property type="component" value="Chromosome 10"/>
</dbReference>
<name>A0ACB7V9T7_DIOAL</name>
<keyword evidence="2" id="KW-1185">Reference proteome</keyword>
<proteinExistence type="predicted"/>